<comment type="caution">
    <text evidence="2">The sequence shown here is derived from an EMBL/GenBank/DDBJ whole genome shotgun (WGS) entry which is preliminary data.</text>
</comment>
<keyword evidence="3" id="KW-1185">Reference proteome</keyword>
<proteinExistence type="predicted"/>
<dbReference type="Proteomes" id="UP001431209">
    <property type="component" value="Unassembled WGS sequence"/>
</dbReference>
<evidence type="ECO:0000256" key="1">
    <source>
        <dbReference type="SAM" id="MobiDB-lite"/>
    </source>
</evidence>
<evidence type="ECO:0000313" key="3">
    <source>
        <dbReference type="Proteomes" id="UP001431209"/>
    </source>
</evidence>
<dbReference type="EMBL" id="JAOPGA020001985">
    <property type="protein sequence ID" value="KAL0492095.1"/>
    <property type="molecule type" value="Genomic_DNA"/>
</dbReference>
<feature type="non-terminal residue" evidence="2">
    <location>
        <position position="267"/>
    </location>
</feature>
<organism evidence="2 3">
    <name type="scientific">Acrasis kona</name>
    <dbReference type="NCBI Taxonomy" id="1008807"/>
    <lineage>
        <taxon>Eukaryota</taxon>
        <taxon>Discoba</taxon>
        <taxon>Heterolobosea</taxon>
        <taxon>Tetramitia</taxon>
        <taxon>Eutetramitia</taxon>
        <taxon>Acrasidae</taxon>
        <taxon>Acrasis</taxon>
    </lineage>
</organism>
<accession>A0AAW2ZRL0</accession>
<evidence type="ECO:0000313" key="2">
    <source>
        <dbReference type="EMBL" id="KAL0492095.1"/>
    </source>
</evidence>
<name>A0AAW2ZRL0_9EUKA</name>
<sequence>MIDHRRQQEQQQLQLQQAQQQAQQAQQQQNAQQQQQAQQQAQQQQAEQQARQQALLQQQLAEQQAQHQAQQQQAQAQLQQQQQGLQPTNFNFNEFAAFSSAFNAYQQYKQSNPSVLGARTSSVAFPEDSVLGDLLQPPSNVPRIFNNVGCSSDQIALNAEAITRRYTRFYDIPDVHRAQALDILDPDLQERAKKGPIKPFSDSVHTTNFKLDITKELPYNTTTSKHYLNDVNKAVSSIKHCFERLQEIGRLSECVLQYFESTQGEVP</sequence>
<feature type="region of interest" description="Disordered" evidence="1">
    <location>
        <begin position="24"/>
        <end position="45"/>
    </location>
</feature>
<reference evidence="2 3" key="1">
    <citation type="submission" date="2024-03" db="EMBL/GenBank/DDBJ databases">
        <title>The Acrasis kona genome and developmental transcriptomes reveal deep origins of eukaryotic multicellular pathways.</title>
        <authorList>
            <person name="Sheikh S."/>
            <person name="Fu C.-J."/>
            <person name="Brown M.W."/>
            <person name="Baldauf S.L."/>
        </authorList>
    </citation>
    <scope>NUCLEOTIDE SEQUENCE [LARGE SCALE GENOMIC DNA]</scope>
    <source>
        <strain evidence="2 3">ATCC MYA-3509</strain>
    </source>
</reference>
<protein>
    <submittedName>
        <fullName evidence="2">Uncharacterized protein</fullName>
    </submittedName>
</protein>
<gene>
    <name evidence="2" type="ORF">AKO1_015807</name>
</gene>
<dbReference type="AlphaFoldDB" id="A0AAW2ZRL0"/>